<sequence>RIRATLGDDVSASYAAVRNAYALARSSRRSSLSQTSGDELSHSVDQLRGYISARQVRHFNFDKTFLHMMERTYPEQMNKSRRLNTSTPLANNRFSIDLVWAPQTVQLADQEHEHPIHHPSPSHTSYSPIRQRDETYKSLITAEKPPHTKLKTPDLLSTSQESLREERKLHPGVSSAPKNPSIRESSLEAEPEKPKKRSSKERTARRNSRQQAYTQSSSSEEEMDRSVTRADAKRRRRRRKESSAERGGLTVP</sequence>
<feature type="region of interest" description="Disordered" evidence="1">
    <location>
        <begin position="111"/>
        <end position="130"/>
    </location>
</feature>
<dbReference type="AlphaFoldDB" id="A0A3P7LBS1"/>
<gene>
    <name evidence="2" type="ORF">SVUK_LOCUS15193</name>
</gene>
<name>A0A3P7LBS1_STRVU</name>
<feature type="compositionally biased region" description="Basic residues" evidence="1">
    <location>
        <begin position="194"/>
        <end position="208"/>
    </location>
</feature>
<organism evidence="2 3">
    <name type="scientific">Strongylus vulgaris</name>
    <name type="common">Blood worm</name>
    <dbReference type="NCBI Taxonomy" id="40348"/>
    <lineage>
        <taxon>Eukaryota</taxon>
        <taxon>Metazoa</taxon>
        <taxon>Ecdysozoa</taxon>
        <taxon>Nematoda</taxon>
        <taxon>Chromadorea</taxon>
        <taxon>Rhabditida</taxon>
        <taxon>Rhabditina</taxon>
        <taxon>Rhabditomorpha</taxon>
        <taxon>Strongyloidea</taxon>
        <taxon>Strongylidae</taxon>
        <taxon>Strongylus</taxon>
    </lineage>
</organism>
<evidence type="ECO:0000313" key="3">
    <source>
        <dbReference type="Proteomes" id="UP000270094"/>
    </source>
</evidence>
<dbReference type="OrthoDB" id="5864871at2759"/>
<feature type="compositionally biased region" description="Polar residues" evidence="1">
    <location>
        <begin position="209"/>
        <end position="218"/>
    </location>
</feature>
<feature type="region of interest" description="Disordered" evidence="1">
    <location>
        <begin position="142"/>
        <end position="252"/>
    </location>
</feature>
<keyword evidence="3" id="KW-1185">Reference proteome</keyword>
<evidence type="ECO:0000256" key="1">
    <source>
        <dbReference type="SAM" id="MobiDB-lite"/>
    </source>
</evidence>
<feature type="compositionally biased region" description="Low complexity" evidence="1">
    <location>
        <begin position="119"/>
        <end position="128"/>
    </location>
</feature>
<dbReference type="EMBL" id="UYYB01107693">
    <property type="protein sequence ID" value="VDM80195.1"/>
    <property type="molecule type" value="Genomic_DNA"/>
</dbReference>
<feature type="non-terminal residue" evidence="2">
    <location>
        <position position="1"/>
    </location>
</feature>
<protein>
    <submittedName>
        <fullName evidence="2">Uncharacterized protein</fullName>
    </submittedName>
</protein>
<evidence type="ECO:0000313" key="2">
    <source>
        <dbReference type="EMBL" id="VDM80195.1"/>
    </source>
</evidence>
<proteinExistence type="predicted"/>
<accession>A0A3P7LBS1</accession>
<reference evidence="2 3" key="1">
    <citation type="submission" date="2018-11" db="EMBL/GenBank/DDBJ databases">
        <authorList>
            <consortium name="Pathogen Informatics"/>
        </authorList>
    </citation>
    <scope>NUCLEOTIDE SEQUENCE [LARGE SCALE GENOMIC DNA]</scope>
</reference>
<dbReference type="Proteomes" id="UP000270094">
    <property type="component" value="Unassembled WGS sequence"/>
</dbReference>